<gene>
    <name evidence="1" type="ORF">LBUCD034_2443</name>
</gene>
<accession>J9WBT1</accession>
<sequence>MAKPRPREQTYEFTDKPSYREWLIETVRAALPDGLELAASNYARSTASSYWLIKGYDDHDQVFWLTLRIATHRLWLQNAHQIEVLWEEPGTFGDLFNAVSNSLHPVAVQNAKFTLSSKDIAVLNLLIALEHHKLIWFIRMVPDIAKAHKDKLFDLKSDFLDCQLLLGDRNNANNLLLPVDVPAFQHQLATYFGENLLFSQFTKHSLLKLLPTNQWIQPMLDEQGNDGEWENEIRNAYGDDFVELCQRELKHQAKVYRKSVGH</sequence>
<reference evidence="1 2" key="1">
    <citation type="journal article" date="2012" name="J. Biotechnol.">
        <title>Insights into the completely annotated genome of Lactobacillus buchneri CD034, a strain isolated from stable grass silage.</title>
        <authorList>
            <person name="Heinl S."/>
            <person name="Wibberg D."/>
            <person name="Eikmeyer F."/>
            <person name="Szczepanowski R."/>
            <person name="Blom J."/>
            <person name="Linke B."/>
            <person name="Goesmann A."/>
            <person name="Grabherr R."/>
            <person name="Schwab H."/>
            <person name="Puhler A."/>
            <person name="Schluter A."/>
        </authorList>
    </citation>
    <scope>NUCLEOTIDE SEQUENCE [LARGE SCALE GENOMIC DNA]</scope>
    <source>
        <strain evidence="1 2">CD034</strain>
    </source>
</reference>
<evidence type="ECO:0000313" key="1">
    <source>
        <dbReference type="EMBL" id="AFS01406.1"/>
    </source>
</evidence>
<dbReference type="OrthoDB" id="2199289at2"/>
<name>J9WBT1_LENBU</name>
<organism evidence="1 2">
    <name type="scientific">Lentilactobacillus buchneri subsp. silagei CD034</name>
    <dbReference type="NCBI Taxonomy" id="1071400"/>
    <lineage>
        <taxon>Bacteria</taxon>
        <taxon>Bacillati</taxon>
        <taxon>Bacillota</taxon>
        <taxon>Bacilli</taxon>
        <taxon>Lactobacillales</taxon>
        <taxon>Lactobacillaceae</taxon>
        <taxon>Lentilactobacillus</taxon>
        <taxon>Lentilactobacillus buchneri subsp. silagei</taxon>
    </lineage>
</organism>
<dbReference type="PATRIC" id="fig|1071400.3.peg.2353"/>
<dbReference type="KEGG" id="lbn:LBUCD034_2443"/>
<dbReference type="EMBL" id="CP003043">
    <property type="protein sequence ID" value="AFS01406.1"/>
    <property type="molecule type" value="Genomic_DNA"/>
</dbReference>
<dbReference type="AlphaFoldDB" id="J9WBT1"/>
<protein>
    <submittedName>
        <fullName evidence="1">Uncharacterized protein</fullName>
    </submittedName>
</protein>
<evidence type="ECO:0000313" key="2">
    <source>
        <dbReference type="Proteomes" id="UP000007332"/>
    </source>
</evidence>
<dbReference type="STRING" id="1071400.LBUCD034_2443"/>
<dbReference type="eggNOG" id="ENOG5033XFD">
    <property type="taxonomic scope" value="Bacteria"/>
</dbReference>
<dbReference type="HOGENOM" id="CLU_1208560_0_0_9"/>
<keyword evidence="2" id="KW-1185">Reference proteome</keyword>
<proteinExistence type="predicted"/>
<dbReference type="Proteomes" id="UP000007332">
    <property type="component" value="Chromosome"/>
</dbReference>
<dbReference type="RefSeq" id="WP_014940836.1">
    <property type="nucleotide sequence ID" value="NC_018610.1"/>
</dbReference>